<protein>
    <submittedName>
        <fullName evidence="1">Terminase small subunit protein</fullName>
    </submittedName>
</protein>
<comment type="caution">
    <text evidence="1">The sequence shown here is derived from an EMBL/GenBank/DDBJ whole genome shotgun (WGS) entry which is preliminary data.</text>
</comment>
<accession>A0AAJ2R7A9</accession>
<evidence type="ECO:0000313" key="2">
    <source>
        <dbReference type="Proteomes" id="UP001287445"/>
    </source>
</evidence>
<dbReference type="Pfam" id="PF20901">
    <property type="entry name" value="Sf6_terminase"/>
    <property type="match status" value="1"/>
</dbReference>
<dbReference type="Proteomes" id="UP001287445">
    <property type="component" value="Unassembled WGS sequence"/>
</dbReference>
<dbReference type="AlphaFoldDB" id="A0AAJ2R7A9"/>
<name>A0AAJ2R7A9_DELAC</name>
<evidence type="ECO:0000313" key="1">
    <source>
        <dbReference type="EMBL" id="MDX4957238.1"/>
    </source>
</evidence>
<dbReference type="RefSeq" id="WP_319076704.1">
    <property type="nucleotide sequence ID" value="NZ_JAWWMZ010000016.1"/>
</dbReference>
<gene>
    <name evidence="1" type="ORF">SGN30_27795</name>
</gene>
<dbReference type="EMBL" id="JAWWMZ010000016">
    <property type="protein sequence ID" value="MDX4957238.1"/>
    <property type="molecule type" value="Genomic_DNA"/>
</dbReference>
<dbReference type="InterPro" id="IPR048683">
    <property type="entry name" value="Sf6_terminase"/>
</dbReference>
<reference evidence="1" key="1">
    <citation type="submission" date="2023-11" db="EMBL/GenBank/DDBJ databases">
        <title>Identification and selenium tolerance of Delftia acidovorans R3-25.</title>
        <authorList>
            <person name="Zhang S."/>
            <person name="Liu Y."/>
            <person name="Guo Y."/>
        </authorList>
    </citation>
    <scope>NUCLEOTIDE SEQUENCE</scope>
    <source>
        <strain evidence="1">R3-25</strain>
    </source>
</reference>
<organism evidence="1 2">
    <name type="scientific">Delftia acidovorans</name>
    <name type="common">Pseudomonas acidovorans</name>
    <name type="synonym">Comamonas acidovorans</name>
    <dbReference type="NCBI Taxonomy" id="80866"/>
    <lineage>
        <taxon>Bacteria</taxon>
        <taxon>Pseudomonadati</taxon>
        <taxon>Pseudomonadota</taxon>
        <taxon>Betaproteobacteria</taxon>
        <taxon>Burkholderiales</taxon>
        <taxon>Comamonadaceae</taxon>
        <taxon>Delftia</taxon>
    </lineage>
</organism>
<sequence length="158" mass="17290">MGRISTFNEDIAAKLCDRIAAGESLRKICTDSKMPSMATVMRWLGRPENAAFREQYACARDAQADKLVEEMLEIADEECTMVRADKHGSRDDDGDGNTEVVFDATAVARNKLRVDARKWVASKMAPKKYGDKVTQEVVGAGGGPIEQSLSVRFVGDGD</sequence>
<proteinExistence type="predicted"/>
<dbReference type="Gene3D" id="1.10.10.60">
    <property type="entry name" value="Homeodomain-like"/>
    <property type="match status" value="1"/>
</dbReference>